<dbReference type="CDD" id="cd20270">
    <property type="entry name" value="Complex1_LYR_SDHAF3_LYRM10"/>
    <property type="match status" value="1"/>
</dbReference>
<accession>A0A0R3T6X5</accession>
<evidence type="ECO:0000313" key="7">
    <source>
        <dbReference type="EMBL" id="VDN98671.1"/>
    </source>
</evidence>
<evidence type="ECO:0000256" key="1">
    <source>
        <dbReference type="ARBA" id="ARBA00004305"/>
    </source>
</evidence>
<keyword evidence="4 6" id="KW-0496">Mitochondrion</keyword>
<evidence type="ECO:0000313" key="8">
    <source>
        <dbReference type="Proteomes" id="UP000278807"/>
    </source>
</evidence>
<dbReference type="InterPro" id="IPR008381">
    <property type="entry name" value="SDHAF3/Sdh7"/>
</dbReference>
<evidence type="ECO:0000256" key="3">
    <source>
        <dbReference type="ARBA" id="ARBA00022946"/>
    </source>
</evidence>
<keyword evidence="3" id="KW-0809">Transit peptide</keyword>
<comment type="subcellular location">
    <subcellularLocation>
        <location evidence="1 6">Mitochondrion matrix</location>
    </subcellularLocation>
</comment>
<dbReference type="GO" id="GO:0005758">
    <property type="term" value="C:mitochondrial intermembrane space"/>
    <property type="evidence" value="ECO:0007669"/>
    <property type="project" value="TreeGrafter"/>
</dbReference>
<reference evidence="7 8" key="2">
    <citation type="submission" date="2018-11" db="EMBL/GenBank/DDBJ databases">
        <authorList>
            <consortium name="Pathogen Informatics"/>
        </authorList>
    </citation>
    <scope>NUCLEOTIDE SEQUENCE [LARGE SCALE GENOMIC DNA]</scope>
</reference>
<evidence type="ECO:0000256" key="5">
    <source>
        <dbReference type="ARBA" id="ARBA00023186"/>
    </source>
</evidence>
<dbReference type="PANTHER" id="PTHR13137:SF6">
    <property type="entry name" value="SUCCINATE DEHYDROGENASE ASSEMBLY FACTOR 3, MITOCHONDRIAL"/>
    <property type="match status" value="1"/>
</dbReference>
<protein>
    <recommendedName>
        <fullName evidence="6">Succinate dehydrogenase assembly factor 3</fullName>
        <shortName evidence="6">SDH assembly factor 3</shortName>
        <shortName evidence="6">SDHAF3</shortName>
    </recommendedName>
</protein>
<comment type="subunit">
    <text evidence="6">Interacts with the iron-sulfur protein subunit within the SDH catalytic dimer.</text>
</comment>
<dbReference type="Proteomes" id="UP000278807">
    <property type="component" value="Unassembled WGS sequence"/>
</dbReference>
<dbReference type="Pfam" id="PF13233">
    <property type="entry name" value="Complex1_LYR_2"/>
    <property type="match status" value="1"/>
</dbReference>
<dbReference type="STRING" id="102285.A0A0R3T6X5"/>
<dbReference type="WBParaSite" id="HNAJ_0000281301-mRNA-1">
    <property type="protein sequence ID" value="HNAJ_0000281301-mRNA-1"/>
    <property type="gene ID" value="HNAJ_0000281301"/>
</dbReference>
<reference evidence="9" key="1">
    <citation type="submission" date="2017-02" db="UniProtKB">
        <authorList>
            <consortium name="WormBaseParasite"/>
        </authorList>
    </citation>
    <scope>IDENTIFICATION</scope>
</reference>
<gene>
    <name evidence="7" type="ORF">HNAJ_LOCUS2812</name>
</gene>
<evidence type="ECO:0000256" key="6">
    <source>
        <dbReference type="RuleBase" id="RU368039"/>
    </source>
</evidence>
<name>A0A0R3T6X5_RODNA</name>
<dbReference type="AlphaFoldDB" id="A0A0R3T6X5"/>
<comment type="similarity">
    <text evidence="2 6">Belongs to the complex I LYR family. SDHAF3 subfamily.</text>
</comment>
<keyword evidence="5 6" id="KW-0143">Chaperone</keyword>
<evidence type="ECO:0000256" key="2">
    <source>
        <dbReference type="ARBA" id="ARBA00006020"/>
    </source>
</evidence>
<evidence type="ECO:0000313" key="9">
    <source>
        <dbReference type="WBParaSite" id="HNAJ_0000281301-mRNA-1"/>
    </source>
</evidence>
<keyword evidence="8" id="KW-1185">Reference proteome</keyword>
<proteinExistence type="inferred from homology"/>
<dbReference type="GO" id="GO:0006105">
    <property type="term" value="P:succinate metabolic process"/>
    <property type="evidence" value="ECO:0007669"/>
    <property type="project" value="TreeGrafter"/>
</dbReference>
<sequence length="129" mass="15291">MKPAMASLTHPQRVRFLYKLILRTHRSLPAEFRELGDKYVREEFKRHKNCDPSYVGPFMMEWTRYVMDLNKQIRSSMKVDSELESDVVPPIGNYLGEEDLDKFNDFQLNQLLELAEEIHGKKTDDVKKQ</sequence>
<dbReference type="PANTHER" id="PTHR13137">
    <property type="entry name" value="DC11 ACN9 HOMOLOG"/>
    <property type="match status" value="1"/>
</dbReference>
<dbReference type="GO" id="GO:0005759">
    <property type="term" value="C:mitochondrial matrix"/>
    <property type="evidence" value="ECO:0007669"/>
    <property type="project" value="UniProtKB-SubCell"/>
</dbReference>
<dbReference type="GO" id="GO:0034553">
    <property type="term" value="P:mitochondrial respiratory chain complex II assembly"/>
    <property type="evidence" value="ECO:0007669"/>
    <property type="project" value="UniProtKB-UniRule"/>
</dbReference>
<dbReference type="OrthoDB" id="278329at2759"/>
<dbReference type="EMBL" id="UZAE01001479">
    <property type="protein sequence ID" value="VDN98671.1"/>
    <property type="molecule type" value="Genomic_DNA"/>
</dbReference>
<evidence type="ECO:0000256" key="4">
    <source>
        <dbReference type="ARBA" id="ARBA00023128"/>
    </source>
</evidence>
<comment type="function">
    <text evidence="6">Plays an essential role in the assembly of succinate dehydrogenase (SDH), an enzyme complex (also referred to as respiratory complex II) that is a component of both the tricarboxylic acid (TCA) cycle and the mitochondrial electron transport chain, and which couples the oxidation of succinate to fumarate with the reduction of ubiquinone (coenzyme Q) to ubiquinol. Promotes maturation of the iron-sulfur protein subunit of the SDH catalytic dimer, protecting it from the deleterious effects of oxidants. May act together with SDHAF1.</text>
</comment>
<organism evidence="9">
    <name type="scientific">Rodentolepis nana</name>
    <name type="common">Dwarf tapeworm</name>
    <name type="synonym">Hymenolepis nana</name>
    <dbReference type="NCBI Taxonomy" id="102285"/>
    <lineage>
        <taxon>Eukaryota</taxon>
        <taxon>Metazoa</taxon>
        <taxon>Spiralia</taxon>
        <taxon>Lophotrochozoa</taxon>
        <taxon>Platyhelminthes</taxon>
        <taxon>Cestoda</taxon>
        <taxon>Eucestoda</taxon>
        <taxon>Cyclophyllidea</taxon>
        <taxon>Hymenolepididae</taxon>
        <taxon>Rodentolepis</taxon>
    </lineage>
</organism>